<dbReference type="EMBL" id="LAZR01000377">
    <property type="protein sequence ID" value="KKN71740.1"/>
    <property type="molecule type" value="Genomic_DNA"/>
</dbReference>
<reference evidence="1" key="1">
    <citation type="journal article" date="2015" name="Nature">
        <title>Complex archaea that bridge the gap between prokaryotes and eukaryotes.</title>
        <authorList>
            <person name="Spang A."/>
            <person name="Saw J.H."/>
            <person name="Jorgensen S.L."/>
            <person name="Zaremba-Niedzwiedzka K."/>
            <person name="Martijn J."/>
            <person name="Lind A.E."/>
            <person name="van Eijk R."/>
            <person name="Schleper C."/>
            <person name="Guy L."/>
            <person name="Ettema T.J."/>
        </authorList>
    </citation>
    <scope>NUCLEOTIDE SEQUENCE</scope>
</reference>
<organism evidence="1">
    <name type="scientific">marine sediment metagenome</name>
    <dbReference type="NCBI Taxonomy" id="412755"/>
    <lineage>
        <taxon>unclassified sequences</taxon>
        <taxon>metagenomes</taxon>
        <taxon>ecological metagenomes</taxon>
    </lineage>
</organism>
<gene>
    <name evidence="1" type="ORF">LCGC14_0418060</name>
</gene>
<sequence>MALHWLDETVTVRRLSYIGDAGNFATIFTNVLSSVQQDDVAVGISGDGFGERSFRVFMDTERTILPRDTLITTDGRELRVVGVKTVTSGGEDYQELECQEAQD</sequence>
<proteinExistence type="predicted"/>
<accession>A0A0F9SRW2</accession>
<evidence type="ECO:0000313" key="1">
    <source>
        <dbReference type="EMBL" id="KKN71740.1"/>
    </source>
</evidence>
<protein>
    <submittedName>
        <fullName evidence="1">Uncharacterized protein</fullName>
    </submittedName>
</protein>
<name>A0A0F9SRW2_9ZZZZ</name>
<comment type="caution">
    <text evidence="1">The sequence shown here is derived from an EMBL/GenBank/DDBJ whole genome shotgun (WGS) entry which is preliminary data.</text>
</comment>
<dbReference type="AlphaFoldDB" id="A0A0F9SRW2"/>